<keyword evidence="5" id="KW-0812">Transmembrane</keyword>
<keyword evidence="4" id="KW-1134">Transmembrane beta strand</keyword>
<dbReference type="InterPro" id="IPR023614">
    <property type="entry name" value="Porin_dom_sf"/>
</dbReference>
<keyword evidence="9" id="KW-0472">Membrane</keyword>
<comment type="subcellular location">
    <subcellularLocation>
        <location evidence="1">Mitochondrion outer membrane</location>
        <topology evidence="1">Multi-pass membrane protein</topology>
    </subcellularLocation>
</comment>
<dbReference type="AlphaFoldDB" id="A0A7R9MQN0"/>
<evidence type="ECO:0000256" key="1">
    <source>
        <dbReference type="ARBA" id="ARBA00004374"/>
    </source>
</evidence>
<evidence type="ECO:0000256" key="3">
    <source>
        <dbReference type="ARBA" id="ARBA00022448"/>
    </source>
</evidence>
<evidence type="ECO:0000256" key="5">
    <source>
        <dbReference type="ARBA" id="ARBA00022692"/>
    </source>
</evidence>
<protein>
    <submittedName>
        <fullName evidence="10">Uncharacterized protein</fullName>
    </submittedName>
</protein>
<sequence>QKGGENIQVGVEVETNLRVAESVATFGYQVDLPKANLMFRGMVDSNWTIGAVLEKKLLPLPFTFALSGQVNHVKHATRVGAGLYLG</sequence>
<dbReference type="InterPro" id="IPR037930">
    <property type="entry name" value="Tom40"/>
</dbReference>
<keyword evidence="3" id="KW-0813">Transport</keyword>
<organism evidence="10">
    <name type="scientific">Oppiella nova</name>
    <dbReference type="NCBI Taxonomy" id="334625"/>
    <lineage>
        <taxon>Eukaryota</taxon>
        <taxon>Metazoa</taxon>
        <taxon>Ecdysozoa</taxon>
        <taxon>Arthropoda</taxon>
        <taxon>Chelicerata</taxon>
        <taxon>Arachnida</taxon>
        <taxon>Acari</taxon>
        <taxon>Acariformes</taxon>
        <taxon>Sarcoptiformes</taxon>
        <taxon>Oribatida</taxon>
        <taxon>Brachypylina</taxon>
        <taxon>Oppioidea</taxon>
        <taxon>Oppiidae</taxon>
        <taxon>Oppiella</taxon>
    </lineage>
</organism>
<reference evidence="10" key="1">
    <citation type="submission" date="2020-11" db="EMBL/GenBank/DDBJ databases">
        <authorList>
            <person name="Tran Van P."/>
        </authorList>
    </citation>
    <scope>NUCLEOTIDE SEQUENCE</scope>
</reference>
<keyword evidence="6" id="KW-1000">Mitochondrion outer membrane</keyword>
<feature type="non-terminal residue" evidence="10">
    <location>
        <position position="1"/>
    </location>
</feature>
<keyword evidence="8" id="KW-0496">Mitochondrion</keyword>
<keyword evidence="11" id="KW-1185">Reference proteome</keyword>
<evidence type="ECO:0000256" key="4">
    <source>
        <dbReference type="ARBA" id="ARBA00022452"/>
    </source>
</evidence>
<proteinExistence type="inferred from homology"/>
<dbReference type="EMBL" id="CAJPVJ010040696">
    <property type="protein sequence ID" value="CAG2181884.1"/>
    <property type="molecule type" value="Genomic_DNA"/>
</dbReference>
<dbReference type="GO" id="GO:0030150">
    <property type="term" value="P:protein import into mitochondrial matrix"/>
    <property type="evidence" value="ECO:0007669"/>
    <property type="project" value="InterPro"/>
</dbReference>
<dbReference type="InterPro" id="IPR027246">
    <property type="entry name" value="Porin_Euk/Tom40"/>
</dbReference>
<evidence type="ECO:0000256" key="2">
    <source>
        <dbReference type="ARBA" id="ARBA00010510"/>
    </source>
</evidence>
<keyword evidence="7" id="KW-0653">Protein transport</keyword>
<evidence type="ECO:0000256" key="9">
    <source>
        <dbReference type="ARBA" id="ARBA00023136"/>
    </source>
</evidence>
<evidence type="ECO:0000313" key="10">
    <source>
        <dbReference type="EMBL" id="CAD7664747.1"/>
    </source>
</evidence>
<dbReference type="PANTHER" id="PTHR10802">
    <property type="entry name" value="MITOCHONDRIAL IMPORT RECEPTOR SUBUNIT TOM40"/>
    <property type="match status" value="1"/>
</dbReference>
<dbReference type="GO" id="GO:0008320">
    <property type="term" value="F:protein transmembrane transporter activity"/>
    <property type="evidence" value="ECO:0007669"/>
    <property type="project" value="InterPro"/>
</dbReference>
<dbReference type="EMBL" id="OC955521">
    <property type="protein sequence ID" value="CAD7664747.1"/>
    <property type="molecule type" value="Genomic_DNA"/>
</dbReference>
<name>A0A7R9MQN0_9ACAR</name>
<dbReference type="Pfam" id="PF01459">
    <property type="entry name" value="Porin_3"/>
    <property type="match status" value="1"/>
</dbReference>
<gene>
    <name evidence="10" type="ORF">ONB1V03_LOCUS21305</name>
</gene>
<comment type="similarity">
    <text evidence="2">Belongs to the Tom40 family.</text>
</comment>
<accession>A0A7R9MQN0</accession>
<evidence type="ECO:0000313" key="11">
    <source>
        <dbReference type="Proteomes" id="UP000728032"/>
    </source>
</evidence>
<dbReference type="OrthoDB" id="19656at2759"/>
<evidence type="ECO:0000256" key="8">
    <source>
        <dbReference type="ARBA" id="ARBA00023128"/>
    </source>
</evidence>
<dbReference type="Gene3D" id="2.40.160.10">
    <property type="entry name" value="Porin"/>
    <property type="match status" value="1"/>
</dbReference>
<evidence type="ECO:0000256" key="6">
    <source>
        <dbReference type="ARBA" id="ARBA00022787"/>
    </source>
</evidence>
<evidence type="ECO:0000256" key="7">
    <source>
        <dbReference type="ARBA" id="ARBA00022927"/>
    </source>
</evidence>
<dbReference type="Proteomes" id="UP000728032">
    <property type="component" value="Unassembled WGS sequence"/>
</dbReference>
<dbReference type="GO" id="GO:0005741">
    <property type="term" value="C:mitochondrial outer membrane"/>
    <property type="evidence" value="ECO:0007669"/>
    <property type="project" value="UniProtKB-SubCell"/>
</dbReference>